<keyword evidence="1" id="KW-1185">Reference proteome</keyword>
<proteinExistence type="predicted"/>
<dbReference type="PANTHER" id="PTHR21503:SF8">
    <property type="entry name" value="F-BOX ASSOCIATED DOMAIN-CONTAINING PROTEIN-RELATED"/>
    <property type="match status" value="1"/>
</dbReference>
<sequence>MSNAKFRLLETTSVVFEEIVNQMEMNEIFNLTLWSRKTRNIIRSHLRKSIKYPLFLDSKERHVMHFGFIREGERVNIITIRVREKCIERQFEEMTIGRVKKQVNKYDSSQFLSSSVKEWFVHDCPLFFDYITYLFRTNINTLYCNIPWILRFIRQRQRTPLRMTYFGNKDDERFWQVTNYERDCYIKSNGVQFCNRFPVVYDFGLKRDYEYVRVKKWKCRESEDVLKIARRSKEVILDESEFMSRSLNDFFNHWLENRIEELKFLSIRMFYYTENLVFRGIENRILDTTKEVNYKSYTGELYRLSPGKRLRRDDGVIASFYFDPNTKILNFGVVTDNNGNK</sequence>
<accession>A0A1I7UZJ5</accession>
<name>A0A1I7UZJ5_9PELO</name>
<protein>
    <submittedName>
        <fullName evidence="2">FBA_2 domain-containing protein</fullName>
    </submittedName>
</protein>
<dbReference type="PANTHER" id="PTHR21503">
    <property type="entry name" value="F-BOX-CONTAINING HYPOTHETICAL PROTEIN C.ELEGANS"/>
    <property type="match status" value="1"/>
</dbReference>
<dbReference type="WBParaSite" id="Csp11.Scaffold630.g20909.t1">
    <property type="protein sequence ID" value="Csp11.Scaffold630.g20909.t1"/>
    <property type="gene ID" value="Csp11.Scaffold630.g20909"/>
</dbReference>
<reference evidence="2" key="1">
    <citation type="submission" date="2016-11" db="UniProtKB">
        <authorList>
            <consortium name="WormBaseParasite"/>
        </authorList>
    </citation>
    <scope>IDENTIFICATION</scope>
</reference>
<organism evidence="1 2">
    <name type="scientific">Caenorhabditis tropicalis</name>
    <dbReference type="NCBI Taxonomy" id="1561998"/>
    <lineage>
        <taxon>Eukaryota</taxon>
        <taxon>Metazoa</taxon>
        <taxon>Ecdysozoa</taxon>
        <taxon>Nematoda</taxon>
        <taxon>Chromadorea</taxon>
        <taxon>Rhabditida</taxon>
        <taxon>Rhabditina</taxon>
        <taxon>Rhabditomorpha</taxon>
        <taxon>Rhabditoidea</taxon>
        <taxon>Rhabditidae</taxon>
        <taxon>Peloderinae</taxon>
        <taxon>Caenorhabditis</taxon>
    </lineage>
</organism>
<evidence type="ECO:0000313" key="1">
    <source>
        <dbReference type="Proteomes" id="UP000095282"/>
    </source>
</evidence>
<dbReference type="Proteomes" id="UP000095282">
    <property type="component" value="Unplaced"/>
</dbReference>
<dbReference type="AlphaFoldDB" id="A0A1I7UZJ5"/>
<evidence type="ECO:0000313" key="2">
    <source>
        <dbReference type="WBParaSite" id="Csp11.Scaffold630.g20909.t1"/>
    </source>
</evidence>